<name>A0A8S5UF48_9CAUD</name>
<feature type="region of interest" description="Disordered" evidence="1">
    <location>
        <begin position="1"/>
        <end position="29"/>
    </location>
</feature>
<evidence type="ECO:0000313" key="2">
    <source>
        <dbReference type="EMBL" id="DAF93006.1"/>
    </source>
</evidence>
<protein>
    <submittedName>
        <fullName evidence="2">Uncharacterized protein</fullName>
    </submittedName>
</protein>
<organism evidence="2">
    <name type="scientific">Siphoviridae sp. ctN5F10</name>
    <dbReference type="NCBI Taxonomy" id="2825465"/>
    <lineage>
        <taxon>Viruses</taxon>
        <taxon>Duplodnaviria</taxon>
        <taxon>Heunggongvirae</taxon>
        <taxon>Uroviricota</taxon>
        <taxon>Caudoviricetes</taxon>
    </lineage>
</organism>
<dbReference type="EMBL" id="BK016078">
    <property type="protein sequence ID" value="DAF93006.1"/>
    <property type="molecule type" value="Genomic_DNA"/>
</dbReference>
<accession>A0A8S5UF48</accession>
<evidence type="ECO:0000256" key="1">
    <source>
        <dbReference type="SAM" id="MobiDB-lite"/>
    </source>
</evidence>
<reference evidence="2" key="1">
    <citation type="journal article" date="2021" name="Proc. Natl. Acad. Sci. U.S.A.">
        <title>A Catalog of Tens of Thousands of Viruses from Human Metagenomes Reveals Hidden Associations with Chronic Diseases.</title>
        <authorList>
            <person name="Tisza M.J."/>
            <person name="Buck C.B."/>
        </authorList>
    </citation>
    <scope>NUCLEOTIDE SEQUENCE</scope>
    <source>
        <strain evidence="2">CtN5F10</strain>
    </source>
</reference>
<proteinExistence type="predicted"/>
<sequence>MGFEQVANRSAEVPAEKRGGGRQGTGKPV</sequence>